<dbReference type="OrthoDB" id="2017893at2759"/>
<dbReference type="EMBL" id="KV424046">
    <property type="protein sequence ID" value="KZT53101.1"/>
    <property type="molecule type" value="Genomic_DNA"/>
</dbReference>
<dbReference type="CDD" id="cd14498">
    <property type="entry name" value="DSP"/>
    <property type="match status" value="1"/>
</dbReference>
<dbReference type="Pfam" id="PF00782">
    <property type="entry name" value="DSPc"/>
    <property type="match status" value="1"/>
</dbReference>
<evidence type="ECO:0000256" key="5">
    <source>
        <dbReference type="SAM" id="MobiDB-lite"/>
    </source>
</evidence>
<feature type="domain" description="Tyrosine-protein phosphatase" evidence="6">
    <location>
        <begin position="1"/>
        <end position="140"/>
    </location>
</feature>
<evidence type="ECO:0000313" key="9">
    <source>
        <dbReference type="Proteomes" id="UP000076842"/>
    </source>
</evidence>
<dbReference type="GO" id="GO:0004725">
    <property type="term" value="F:protein tyrosine phosphatase activity"/>
    <property type="evidence" value="ECO:0007669"/>
    <property type="project" value="UniProtKB-EC"/>
</dbReference>
<dbReference type="InterPro" id="IPR029021">
    <property type="entry name" value="Prot-tyrosine_phosphatase-like"/>
</dbReference>
<dbReference type="AlphaFoldDB" id="A0A165DM12"/>
<dbReference type="PROSITE" id="PS00383">
    <property type="entry name" value="TYR_PHOSPHATASE_1"/>
    <property type="match status" value="1"/>
</dbReference>
<feature type="compositionally biased region" description="Low complexity" evidence="5">
    <location>
        <begin position="315"/>
        <end position="341"/>
    </location>
</feature>
<sequence>MHQILPNLWLGDYRAAISPDLLAQHAIRYVLSALRWKPQGVQGVQYLHVEVDDTPDADLLAHLPACVRFIADALAAQQAVLVHCQAGVSRSATIVIAYLMSAHQLPADEALALVQQARPQASPSETFLAQLGLWREGGFKVSRRHKATRRFYLERTAEEVMNGDGSPVPLTMMASWPLTPSSSTPSTPLTAPKRRIRCHKCRRELATREHMLDHNVGPLTQPNTPGAASDGEGNPWDQQPRTSLSRPGSGPPSRQGSRRGSAVQGEKPLVAQLSLAMTAASASASASASPSASASAPGSEPQGTPAGLPPRRRSSASSPLAQELPVPSEALAAAPPLSTPTIPEDAVAPSLSPPGPAELRPAVRKPSLRRSFGTVPEGHDSAVSEDDDDPLPHLPHLRSATTSASTGPSTGPTSSSSPSTSTYFSPPILANPNCSGYFLEPMKWMDFLEQGEMGGAIHCPNKKCGAKLGNYDWAGVRCGCKEWIVPGFCIHKTKVDEDL</sequence>
<dbReference type="FunCoup" id="A0A165DM12">
    <property type="interactions" value="537"/>
</dbReference>
<feature type="region of interest" description="Disordered" evidence="5">
    <location>
        <begin position="176"/>
        <end position="196"/>
    </location>
</feature>
<feature type="compositionally biased region" description="Low complexity" evidence="5">
    <location>
        <begin position="397"/>
        <end position="422"/>
    </location>
</feature>
<dbReference type="GO" id="GO:0008138">
    <property type="term" value="F:protein tyrosine/serine/threonine phosphatase activity"/>
    <property type="evidence" value="ECO:0007669"/>
    <property type="project" value="TreeGrafter"/>
</dbReference>
<dbReference type="PROSITE" id="PS50054">
    <property type="entry name" value="TYR_PHOSPHATASE_DUAL"/>
    <property type="match status" value="1"/>
</dbReference>
<dbReference type="STRING" id="1353952.A0A165DM12"/>
<proteinExistence type="inferred from homology"/>
<feature type="compositionally biased region" description="Low complexity" evidence="5">
    <location>
        <begin position="288"/>
        <end position="299"/>
    </location>
</feature>
<dbReference type="PANTHER" id="PTHR45848:SF4">
    <property type="entry name" value="DUAL SPECIFICITY PROTEIN PHOSPHATASE 12"/>
    <property type="match status" value="1"/>
</dbReference>
<accession>A0A165DM12</accession>
<feature type="region of interest" description="Disordered" evidence="5">
    <location>
        <begin position="288"/>
        <end position="422"/>
    </location>
</feature>
<dbReference type="InterPro" id="IPR020422">
    <property type="entry name" value="TYR_PHOSPHATASE_DUAL_dom"/>
</dbReference>
<keyword evidence="4" id="KW-0904">Protein phosphatase</keyword>
<feature type="region of interest" description="Disordered" evidence="5">
    <location>
        <begin position="209"/>
        <end position="264"/>
    </location>
</feature>
<protein>
    <recommendedName>
        <fullName evidence="2">protein-tyrosine-phosphatase</fullName>
        <ecNumber evidence="2">3.1.3.48</ecNumber>
    </recommendedName>
</protein>
<feature type="compositionally biased region" description="Low complexity" evidence="5">
    <location>
        <begin position="240"/>
        <end position="261"/>
    </location>
</feature>
<gene>
    <name evidence="8" type="ORF">CALCODRAFT_440602</name>
</gene>
<dbReference type="GO" id="GO:0005634">
    <property type="term" value="C:nucleus"/>
    <property type="evidence" value="ECO:0007669"/>
    <property type="project" value="TreeGrafter"/>
</dbReference>
<dbReference type="InterPro" id="IPR000387">
    <property type="entry name" value="Tyr_Pase_dom"/>
</dbReference>
<reference evidence="8 9" key="1">
    <citation type="journal article" date="2016" name="Mol. Biol. Evol.">
        <title>Comparative Genomics of Early-Diverging Mushroom-Forming Fungi Provides Insights into the Origins of Lignocellulose Decay Capabilities.</title>
        <authorList>
            <person name="Nagy L.G."/>
            <person name="Riley R."/>
            <person name="Tritt A."/>
            <person name="Adam C."/>
            <person name="Daum C."/>
            <person name="Floudas D."/>
            <person name="Sun H."/>
            <person name="Yadav J.S."/>
            <person name="Pangilinan J."/>
            <person name="Larsson K.H."/>
            <person name="Matsuura K."/>
            <person name="Barry K."/>
            <person name="Labutti K."/>
            <person name="Kuo R."/>
            <person name="Ohm R.A."/>
            <person name="Bhattacharya S.S."/>
            <person name="Shirouzu T."/>
            <person name="Yoshinaga Y."/>
            <person name="Martin F.M."/>
            <person name="Grigoriev I.V."/>
            <person name="Hibbett D.S."/>
        </authorList>
    </citation>
    <scope>NUCLEOTIDE SEQUENCE [LARGE SCALE GENOMIC DNA]</scope>
    <source>
        <strain evidence="8 9">HHB12733</strain>
    </source>
</reference>
<evidence type="ECO:0000313" key="8">
    <source>
        <dbReference type="EMBL" id="KZT53101.1"/>
    </source>
</evidence>
<dbReference type="SMART" id="SM00195">
    <property type="entry name" value="DSPc"/>
    <property type="match status" value="1"/>
</dbReference>
<keyword evidence="3" id="KW-0378">Hydrolase</keyword>
<dbReference type="InParanoid" id="A0A165DM12"/>
<evidence type="ECO:0000259" key="7">
    <source>
        <dbReference type="PROSITE" id="PS50056"/>
    </source>
</evidence>
<comment type="similarity">
    <text evidence="1">Belongs to the protein-tyrosine phosphatase family. Non-receptor class dual specificity subfamily.</text>
</comment>
<dbReference type="PANTHER" id="PTHR45848">
    <property type="entry name" value="DUAL SPECIFICITY PROTEIN PHOSPHATASE 12 FAMILY MEMBER"/>
    <property type="match status" value="1"/>
</dbReference>
<dbReference type="Proteomes" id="UP000076842">
    <property type="component" value="Unassembled WGS sequence"/>
</dbReference>
<evidence type="ECO:0000256" key="1">
    <source>
        <dbReference type="ARBA" id="ARBA00008601"/>
    </source>
</evidence>
<evidence type="ECO:0000256" key="4">
    <source>
        <dbReference type="ARBA" id="ARBA00022912"/>
    </source>
</evidence>
<keyword evidence="9" id="KW-1185">Reference proteome</keyword>
<organism evidence="8 9">
    <name type="scientific">Calocera cornea HHB12733</name>
    <dbReference type="NCBI Taxonomy" id="1353952"/>
    <lineage>
        <taxon>Eukaryota</taxon>
        <taxon>Fungi</taxon>
        <taxon>Dikarya</taxon>
        <taxon>Basidiomycota</taxon>
        <taxon>Agaricomycotina</taxon>
        <taxon>Dacrymycetes</taxon>
        <taxon>Dacrymycetales</taxon>
        <taxon>Dacrymycetaceae</taxon>
        <taxon>Calocera</taxon>
    </lineage>
</organism>
<dbReference type="InterPro" id="IPR016130">
    <property type="entry name" value="Tyr_Pase_AS"/>
</dbReference>
<dbReference type="PROSITE" id="PS50056">
    <property type="entry name" value="TYR_PHOSPHATASE_2"/>
    <property type="match status" value="1"/>
</dbReference>
<evidence type="ECO:0000259" key="6">
    <source>
        <dbReference type="PROSITE" id="PS50054"/>
    </source>
</evidence>
<dbReference type="InterPro" id="IPR000340">
    <property type="entry name" value="Dual-sp_phosphatase_cat-dom"/>
</dbReference>
<evidence type="ECO:0000256" key="3">
    <source>
        <dbReference type="ARBA" id="ARBA00022801"/>
    </source>
</evidence>
<dbReference type="EC" id="3.1.3.48" evidence="2"/>
<evidence type="ECO:0000256" key="2">
    <source>
        <dbReference type="ARBA" id="ARBA00013064"/>
    </source>
</evidence>
<feature type="domain" description="Tyrosine specific protein phosphatases" evidence="7">
    <location>
        <begin position="61"/>
        <end position="129"/>
    </location>
</feature>
<feature type="compositionally biased region" description="Low complexity" evidence="5">
    <location>
        <begin position="177"/>
        <end position="190"/>
    </location>
</feature>
<dbReference type="Gene3D" id="3.90.190.10">
    <property type="entry name" value="Protein tyrosine phosphatase superfamily"/>
    <property type="match status" value="1"/>
</dbReference>
<dbReference type="SUPFAM" id="SSF52799">
    <property type="entry name" value="(Phosphotyrosine protein) phosphatases II"/>
    <property type="match status" value="1"/>
</dbReference>
<name>A0A165DM12_9BASI</name>